<dbReference type="PROSITE" id="PS50011">
    <property type="entry name" value="PROTEIN_KINASE_DOM"/>
    <property type="match status" value="1"/>
</dbReference>
<dbReference type="InterPro" id="IPR000719">
    <property type="entry name" value="Prot_kinase_dom"/>
</dbReference>
<organism evidence="4">
    <name type="scientific">Fagus sylvatica</name>
    <name type="common">Beechnut</name>
    <dbReference type="NCBI Taxonomy" id="28930"/>
    <lineage>
        <taxon>Eukaryota</taxon>
        <taxon>Viridiplantae</taxon>
        <taxon>Streptophyta</taxon>
        <taxon>Embryophyta</taxon>
        <taxon>Tracheophyta</taxon>
        <taxon>Spermatophyta</taxon>
        <taxon>Magnoliopsida</taxon>
        <taxon>eudicotyledons</taxon>
        <taxon>Gunneridae</taxon>
        <taxon>Pentapetalae</taxon>
        <taxon>rosids</taxon>
        <taxon>fabids</taxon>
        <taxon>Fagales</taxon>
        <taxon>Fagaceae</taxon>
        <taxon>Fagus</taxon>
    </lineage>
</organism>
<dbReference type="EMBL" id="OIVN01002470">
    <property type="protein sequence ID" value="SPD03934.1"/>
    <property type="molecule type" value="Genomic_DNA"/>
</dbReference>
<dbReference type="InterPro" id="IPR045274">
    <property type="entry name" value="WAK-like"/>
</dbReference>
<proteinExistence type="predicted"/>
<dbReference type="AlphaFoldDB" id="A0A2N9GX86"/>
<dbReference type="GO" id="GO:0004674">
    <property type="term" value="F:protein serine/threonine kinase activity"/>
    <property type="evidence" value="ECO:0007669"/>
    <property type="project" value="TreeGrafter"/>
</dbReference>
<dbReference type="InterPro" id="IPR011009">
    <property type="entry name" value="Kinase-like_dom_sf"/>
</dbReference>
<dbReference type="SUPFAM" id="SSF56112">
    <property type="entry name" value="Protein kinase-like (PK-like)"/>
    <property type="match status" value="1"/>
</dbReference>
<evidence type="ECO:0000259" key="3">
    <source>
        <dbReference type="PROSITE" id="PS50011"/>
    </source>
</evidence>
<dbReference type="Pfam" id="PF00069">
    <property type="entry name" value="Pkinase"/>
    <property type="match status" value="1"/>
</dbReference>
<dbReference type="GO" id="GO:0005886">
    <property type="term" value="C:plasma membrane"/>
    <property type="evidence" value="ECO:0007669"/>
    <property type="project" value="TreeGrafter"/>
</dbReference>
<gene>
    <name evidence="4" type="ORF">FSB_LOCUS31816</name>
</gene>
<dbReference type="Gene3D" id="1.10.510.10">
    <property type="entry name" value="Transferase(Phosphotransferase) domain 1"/>
    <property type="match status" value="1"/>
</dbReference>
<dbReference type="GO" id="GO:0005524">
    <property type="term" value="F:ATP binding"/>
    <property type="evidence" value="ECO:0007669"/>
    <property type="project" value="UniProtKB-KW"/>
</dbReference>
<evidence type="ECO:0000256" key="1">
    <source>
        <dbReference type="ARBA" id="ARBA00022741"/>
    </source>
</evidence>
<keyword evidence="2" id="KW-0067">ATP-binding</keyword>
<protein>
    <recommendedName>
        <fullName evidence="3">Protein kinase domain-containing protein</fullName>
    </recommendedName>
</protein>
<sequence length="162" mass="18095">MADFGASRLVPLDQTQLTTLVQGTFGYLDPEYLHTSQLTENGDVYSFGVVIAELLTGRMTLLFDMPESDRNLATYFGSAVKEDRVLEILEDQIVNEVELEGLVIMEKHPWGNANVYTEETEYLLSAPIQSFNMDIGTSCSSSTTPRYDTMKNQVLKPLNDGI</sequence>
<keyword evidence="1" id="KW-0547">Nucleotide-binding</keyword>
<name>A0A2N9GX86_FAGSY</name>
<evidence type="ECO:0000313" key="4">
    <source>
        <dbReference type="EMBL" id="SPD03934.1"/>
    </source>
</evidence>
<dbReference type="PANTHER" id="PTHR27005:SF283">
    <property type="entry name" value="OS02G0633066 PROTEIN"/>
    <property type="match status" value="1"/>
</dbReference>
<accession>A0A2N9GX86</accession>
<dbReference type="PANTHER" id="PTHR27005">
    <property type="entry name" value="WALL-ASSOCIATED RECEPTOR KINASE-LIKE 21"/>
    <property type="match status" value="1"/>
</dbReference>
<dbReference type="GO" id="GO:0007166">
    <property type="term" value="P:cell surface receptor signaling pathway"/>
    <property type="evidence" value="ECO:0007669"/>
    <property type="project" value="InterPro"/>
</dbReference>
<feature type="domain" description="Protein kinase" evidence="3">
    <location>
        <begin position="1"/>
        <end position="162"/>
    </location>
</feature>
<reference evidence="4" key="1">
    <citation type="submission" date="2018-02" db="EMBL/GenBank/DDBJ databases">
        <authorList>
            <person name="Cohen D.B."/>
            <person name="Kent A.D."/>
        </authorList>
    </citation>
    <scope>NUCLEOTIDE SEQUENCE</scope>
</reference>
<evidence type="ECO:0000256" key="2">
    <source>
        <dbReference type="ARBA" id="ARBA00022840"/>
    </source>
</evidence>